<sequence length="892" mass="102353">MIESEWQTRKRRIDTRLRALGWKITPHKQGMDTSKLGAVALEEYPTANGPADYALFVRGQFLGIIEAKKVTVNPQNVLEQAKRYALGAIDGPGNWDGYRVPFLYASNGELIWHLDTRGHKRISRQISDYHTPAALTEFFKREIAQAFDWFLDTPIDHITRLRPYQQQSIFCAEKAIMDGRRQMLLALATGTGKTFLTVAMIYRLLESKAAKRILFLVDRKALAAQSVREFAAFTTPRGNKFNQEYEVYSQRFQREDFGDDQPFDPKVLPEAYLAASDESHTFLYVSTIQRMTINLFGREGAFPQDGNDPEMEDDAGKLDIPIHAFDIIIADECHRGYTSSETAIWRQTLQYFDAIKIGLTATPAAHTVAFFGEPIFRYTVEQAVQEGYLVDYDAVSIHSDVRLNGAFLKPGESVGMVDTTTGEEVFDQLEDERQFSSTEIEQKITAPESNRKIIQEIAKYAYEHEERTGHFPKILIFAVNDLPHTSHSDQLVRICREVFNQGDEFVQKITGNPNVDRPLQRIREFRNRPNPKVVVSVDMLTTGVDIPALEFIVFLRPVKSRILWEQMLGRGTRRCPEINKTHFTIFDCFGGTLIEYFKDASAFKVESLQKEAVPLAQVIENIWNNVDRDYNVKVLVRRLQRIEKDMSGEARQQFAQYIEDGDMGRFAASLPKRIKEDFTATLKLLRDPAFQDLLLNYPRAKRSFLVGYEIGDNVTSEWKFRVEEEYLKPEDYLTRFATFIQAKQSEIEALQVLMSRPQDWRTDVLDGLRQKLRSASFDERDLQKASELVHHRLADIISLVKHAAKDASPIYTAEERVDHAMTQLLAQNQFSDEQLQWLQLIREHLIKNLTIELDDFDAPIFFQRGGLGKAKKVFAGELAPLLQRINEALASI</sequence>
<dbReference type="Gene3D" id="3.90.1570.30">
    <property type="match status" value="1"/>
</dbReference>
<dbReference type="PROSITE" id="PS51192">
    <property type="entry name" value="HELICASE_ATP_BIND_1"/>
    <property type="match status" value="1"/>
</dbReference>
<dbReference type="EMBL" id="LR778301">
    <property type="protein sequence ID" value="CAB1370154.1"/>
    <property type="molecule type" value="Genomic_DNA"/>
</dbReference>
<gene>
    <name evidence="1" type="ORF">DENOEST_3000</name>
</gene>
<name>A0A6S6XVT1_9PROT</name>
<dbReference type="PANTHER" id="PTHR47396:SF1">
    <property type="entry name" value="ATP-DEPENDENT HELICASE IRC3-RELATED"/>
    <property type="match status" value="1"/>
</dbReference>
<dbReference type="InterPro" id="IPR014001">
    <property type="entry name" value="Helicase_ATP-bd"/>
</dbReference>
<dbReference type="PANTHER" id="PTHR47396">
    <property type="entry name" value="TYPE I RESTRICTION ENZYME ECOKI R PROTEIN"/>
    <property type="match status" value="1"/>
</dbReference>
<dbReference type="OrthoDB" id="9804086at2"/>
<proteinExistence type="predicted"/>
<organism evidence="1 2">
    <name type="scientific">Denitratisoma oestradiolicum</name>
    <dbReference type="NCBI Taxonomy" id="311182"/>
    <lineage>
        <taxon>Bacteria</taxon>
        <taxon>Pseudomonadati</taxon>
        <taxon>Pseudomonadota</taxon>
        <taxon>Betaproteobacteria</taxon>
        <taxon>Nitrosomonadales</taxon>
        <taxon>Sterolibacteriaceae</taxon>
        <taxon>Denitratisoma</taxon>
    </lineage>
</organism>
<evidence type="ECO:0000313" key="2">
    <source>
        <dbReference type="Proteomes" id="UP000515733"/>
    </source>
</evidence>
<evidence type="ECO:0000313" key="1">
    <source>
        <dbReference type="EMBL" id="CAB1370154.1"/>
    </source>
</evidence>
<dbReference type="InterPro" id="IPR006935">
    <property type="entry name" value="Helicase/UvrB_N"/>
</dbReference>
<dbReference type="CDD" id="cd18799">
    <property type="entry name" value="SF2_C_EcoAI-like"/>
    <property type="match status" value="1"/>
</dbReference>
<dbReference type="SMART" id="SM00487">
    <property type="entry name" value="DEXDc"/>
    <property type="match status" value="1"/>
</dbReference>
<dbReference type="Proteomes" id="UP000515733">
    <property type="component" value="Chromosome"/>
</dbReference>
<keyword evidence="2" id="KW-1185">Reference proteome</keyword>
<protein>
    <submittedName>
        <fullName evidence="1">Type I restriction-modification system R subunit</fullName>
    </submittedName>
</protein>
<dbReference type="InterPro" id="IPR001650">
    <property type="entry name" value="Helicase_C-like"/>
</dbReference>
<dbReference type="InterPro" id="IPR027417">
    <property type="entry name" value="P-loop_NTPase"/>
</dbReference>
<dbReference type="GO" id="GO:0003677">
    <property type="term" value="F:DNA binding"/>
    <property type="evidence" value="ECO:0007669"/>
    <property type="project" value="InterPro"/>
</dbReference>
<dbReference type="AlphaFoldDB" id="A0A6S6XVT1"/>
<dbReference type="GO" id="GO:0016787">
    <property type="term" value="F:hydrolase activity"/>
    <property type="evidence" value="ECO:0007669"/>
    <property type="project" value="InterPro"/>
</dbReference>
<dbReference type="GO" id="GO:0005829">
    <property type="term" value="C:cytosol"/>
    <property type="evidence" value="ECO:0007669"/>
    <property type="project" value="TreeGrafter"/>
</dbReference>
<dbReference type="KEGG" id="doe:DENOEST_3000"/>
<reference evidence="1 2" key="1">
    <citation type="submission" date="2020-03" db="EMBL/GenBank/DDBJ databases">
        <authorList>
            <consortium name="Genoscope - CEA"/>
            <person name="William W."/>
        </authorList>
    </citation>
    <scope>NUCLEOTIDE SEQUENCE [LARGE SCALE GENOMIC DNA]</scope>
    <source>
        <strain evidence="2">DSM 16959</strain>
    </source>
</reference>
<dbReference type="Pfam" id="PF08463">
    <property type="entry name" value="EcoEI_R_C"/>
    <property type="match status" value="1"/>
</dbReference>
<accession>A0A6S6XVT1</accession>
<dbReference type="GO" id="GO:0006304">
    <property type="term" value="P:DNA modification"/>
    <property type="evidence" value="ECO:0007669"/>
    <property type="project" value="InterPro"/>
</dbReference>
<dbReference type="RefSeq" id="WP_145770706.1">
    <property type="nucleotide sequence ID" value="NZ_LR778301.1"/>
</dbReference>
<dbReference type="Pfam" id="PF04851">
    <property type="entry name" value="ResIII"/>
    <property type="match status" value="1"/>
</dbReference>
<dbReference type="InterPro" id="IPR050742">
    <property type="entry name" value="Helicase_Restrict-Modif_Enz"/>
</dbReference>
<dbReference type="SUPFAM" id="SSF52540">
    <property type="entry name" value="P-loop containing nucleoside triphosphate hydrolases"/>
    <property type="match status" value="1"/>
</dbReference>
<dbReference type="GO" id="GO:0005524">
    <property type="term" value="F:ATP binding"/>
    <property type="evidence" value="ECO:0007669"/>
    <property type="project" value="InterPro"/>
</dbReference>
<dbReference type="Gene3D" id="3.40.50.300">
    <property type="entry name" value="P-loop containing nucleotide triphosphate hydrolases"/>
    <property type="match status" value="2"/>
</dbReference>
<dbReference type="InterPro" id="IPR013670">
    <property type="entry name" value="EcoEI_R_C_dom"/>
</dbReference>
<dbReference type="Pfam" id="PF00271">
    <property type="entry name" value="Helicase_C"/>
    <property type="match status" value="1"/>
</dbReference>
<dbReference type="REBASE" id="438155">
    <property type="entry name" value="Doe16959ORF3003P"/>
</dbReference>
<dbReference type="PROSITE" id="PS51194">
    <property type="entry name" value="HELICASE_CTER"/>
    <property type="match status" value="1"/>
</dbReference>